<dbReference type="CDD" id="cd00590">
    <property type="entry name" value="RRM_SF"/>
    <property type="match status" value="1"/>
</dbReference>
<evidence type="ECO:0000313" key="5">
    <source>
        <dbReference type="EMBL" id="PKI84424.1"/>
    </source>
</evidence>
<organism evidence="5 6">
    <name type="scientific">Malassezia vespertilionis</name>
    <dbReference type="NCBI Taxonomy" id="2020962"/>
    <lineage>
        <taxon>Eukaryota</taxon>
        <taxon>Fungi</taxon>
        <taxon>Dikarya</taxon>
        <taxon>Basidiomycota</taxon>
        <taxon>Ustilaginomycotina</taxon>
        <taxon>Malasseziomycetes</taxon>
        <taxon>Malasseziales</taxon>
        <taxon>Malasseziaceae</taxon>
        <taxon>Malassezia</taxon>
    </lineage>
</organism>
<dbReference type="Gene3D" id="1.25.40.10">
    <property type="entry name" value="Tetratricopeptide repeat domain"/>
    <property type="match status" value="2"/>
</dbReference>
<dbReference type="SUPFAM" id="SSF48452">
    <property type="entry name" value="TPR-like"/>
    <property type="match status" value="1"/>
</dbReference>
<dbReference type="Gene3D" id="3.30.70.330">
    <property type="match status" value="3"/>
</dbReference>
<dbReference type="PROSITE" id="PS50102">
    <property type="entry name" value="RRM"/>
    <property type="match status" value="2"/>
</dbReference>
<evidence type="ECO:0000259" key="4">
    <source>
        <dbReference type="PROSITE" id="PS50102"/>
    </source>
</evidence>
<dbReference type="SUPFAM" id="SSF54928">
    <property type="entry name" value="RNA-binding domain, RBD"/>
    <property type="match status" value="2"/>
</dbReference>
<dbReference type="PANTHER" id="PTHR10352">
    <property type="entry name" value="EUKARYOTIC TRANSLATION INITIATION FACTOR 3 SUBUNIT G"/>
    <property type="match status" value="1"/>
</dbReference>
<feature type="domain" description="RRM" evidence="4">
    <location>
        <begin position="793"/>
        <end position="870"/>
    </location>
</feature>
<accession>A0A2N1JD16</accession>
<dbReference type="InterPro" id="IPR012677">
    <property type="entry name" value="Nucleotide-bd_a/b_plait_sf"/>
</dbReference>
<evidence type="ECO:0000313" key="6">
    <source>
        <dbReference type="Proteomes" id="UP000232875"/>
    </source>
</evidence>
<dbReference type="InterPro" id="IPR000504">
    <property type="entry name" value="RRM_dom"/>
</dbReference>
<dbReference type="InterPro" id="IPR035979">
    <property type="entry name" value="RBD_domain_sf"/>
</dbReference>
<dbReference type="STRING" id="2020962.A0A2N1JD16"/>
<name>A0A2N1JD16_9BASI</name>
<sequence length="1076" mass="120098">MADDAQTLDPWRFQDWVRSVQRKMLAAADEESVSLRASLLEAYTQMHATMALRPHAWHLLLSVELANALDTHTRFEDVLAMHEQATRDALDISLYVRYASFLIASFAATSRVAVPVDVRNARLSNEHGQPTNLDGVLRAWTGLEEPVPIAQNGTYLDAARLASLHIDDTSALDEDSVRSALRALYGRCAWHVNESSAVWDMYLVFEKAFLDADPRDEARVEMVRQVFLARLQVPHRSLTHTFEQFSTFVSMYLPAEAYEETMASANKLYVAALHVWEERSKYEDRIAKADATWEDWDVYLSWEMHKVKSMRVAKDKALLATEEELAATLYRRALHQFGFFPQSKDASMDAAYVCQPPTFAFEKAWKAKKGRKSHKMQEREAQEARVEARTRMFAAESLWLAYVGLLNTPKAEASGVLDACHAAVRSVPPSGKLWAFYMRAQVRFLKPKDYVLELYQRVVQSGTVAQVGGGAALVALLQAHVDCVRTYAALEAALAQHIPPEDVVLALDLDQFMALYEILLEALGQVGALPEAERDASLTLERYTVDWVERALRAIAQQGGADAAASLYPLAENVVENTLVQHSLNPDAYLFAAQFFARHDNEKRARQTFKGGAAKHGMVNKLPLLQAWVEFEHHRGLLQDIDFAEARTKVEQDRVWRSYYKQMQQYQVVQPETTPSQPAPKRKADAASQEAPPKKGRIEDAETPSRDREFSSILVAGLSTHTTDADLAAFFRESGVICDMVGPRPVEAYTSDGAPTSAALVEFTDRAMVQAAKTRDLKRLHDFEVHIALSYECTLYVTNFGPDTDDALLRERFAKYGAIFDVRWPSRKFAQSRRFCYVQYTTPAAALAALAEHGQYWQPEHPLQVFLSNPAHKKERSDADANERELYMTGLPRSATADDVRAFFAVHAPVQDVRVPLLPNGKSRGIAFINFASALDARRAMQATNSTKLKGSLVAVMLADAGRKRTQRASQRDDDTRARTVRICGLPGDAQEALIQQAMEKALGPGTVRRIFWTPSRHALDATDADALVEFADVETAGKAALGAGITYADTHPLTLEPHAATLLPTVKGPSAFRAR</sequence>
<dbReference type="Pfam" id="PF00076">
    <property type="entry name" value="RRM_1"/>
    <property type="match status" value="2"/>
</dbReference>
<protein>
    <submittedName>
        <fullName evidence="5">Prp24p</fullName>
    </submittedName>
</protein>
<evidence type="ECO:0000256" key="3">
    <source>
        <dbReference type="SAM" id="MobiDB-lite"/>
    </source>
</evidence>
<keyword evidence="1 2" id="KW-0694">RNA-binding</keyword>
<dbReference type="OrthoDB" id="360390at2759"/>
<feature type="domain" description="RRM" evidence="4">
    <location>
        <begin position="884"/>
        <end position="961"/>
    </location>
</feature>
<evidence type="ECO:0000256" key="1">
    <source>
        <dbReference type="ARBA" id="ARBA00022884"/>
    </source>
</evidence>
<reference evidence="5 6" key="1">
    <citation type="submission" date="2017-10" db="EMBL/GenBank/DDBJ databases">
        <title>A novel species of cold-tolerant Malassezia isolated from bats.</title>
        <authorList>
            <person name="Lorch J.M."/>
            <person name="Palmer J.M."/>
            <person name="Vanderwolf K.J."/>
            <person name="Schmidt K.Z."/>
            <person name="Verant M.L."/>
            <person name="Weller T.J."/>
            <person name="Blehert D.S."/>
        </authorList>
    </citation>
    <scope>NUCLEOTIDE SEQUENCE [LARGE SCALE GENOMIC DNA]</scope>
    <source>
        <strain evidence="5 6">NWHC:44797-103</strain>
    </source>
</reference>
<dbReference type="Proteomes" id="UP000232875">
    <property type="component" value="Unassembled WGS sequence"/>
</dbReference>
<evidence type="ECO:0000256" key="2">
    <source>
        <dbReference type="PROSITE-ProRule" id="PRU00176"/>
    </source>
</evidence>
<proteinExistence type="predicted"/>
<dbReference type="EMBL" id="KZ454989">
    <property type="protein sequence ID" value="PKI84424.1"/>
    <property type="molecule type" value="Genomic_DNA"/>
</dbReference>
<keyword evidence="6" id="KW-1185">Reference proteome</keyword>
<feature type="compositionally biased region" description="Basic and acidic residues" evidence="3">
    <location>
        <begin position="692"/>
        <end position="706"/>
    </location>
</feature>
<dbReference type="GO" id="GO:0003723">
    <property type="term" value="F:RNA binding"/>
    <property type="evidence" value="ECO:0007669"/>
    <property type="project" value="UniProtKB-UniRule"/>
</dbReference>
<dbReference type="AlphaFoldDB" id="A0A2N1JD16"/>
<gene>
    <name evidence="5" type="primary">PRP24</name>
    <name evidence="5" type="ORF">MVES_001748</name>
</gene>
<feature type="region of interest" description="Disordered" evidence="3">
    <location>
        <begin position="667"/>
        <end position="706"/>
    </location>
</feature>
<dbReference type="InterPro" id="IPR011990">
    <property type="entry name" value="TPR-like_helical_dom_sf"/>
</dbReference>
<dbReference type="SMART" id="SM00360">
    <property type="entry name" value="RRM"/>
    <property type="match status" value="4"/>
</dbReference>